<evidence type="ECO:0000256" key="1">
    <source>
        <dbReference type="ARBA" id="ARBA00004163"/>
    </source>
</evidence>
<name>C4Y958_CLAL4</name>
<dbReference type="InterPro" id="IPR056173">
    <property type="entry name" value="Sec20_C"/>
</dbReference>
<evidence type="ECO:0000259" key="12">
    <source>
        <dbReference type="Pfam" id="PF03908"/>
    </source>
</evidence>
<feature type="region of interest" description="Disordered" evidence="10">
    <location>
        <begin position="489"/>
        <end position="508"/>
    </location>
</feature>
<evidence type="ECO:0000256" key="6">
    <source>
        <dbReference type="ARBA" id="ARBA00022989"/>
    </source>
</evidence>
<feature type="compositionally biased region" description="Polar residues" evidence="10">
    <location>
        <begin position="422"/>
        <end position="431"/>
    </location>
</feature>
<evidence type="ECO:0000256" key="9">
    <source>
        <dbReference type="ARBA" id="ARBA00037934"/>
    </source>
</evidence>
<evidence type="ECO:0000313" key="13">
    <source>
        <dbReference type="EMBL" id="EEQ40607.1"/>
    </source>
</evidence>
<dbReference type="PANTHER" id="PTHR12825:SF0">
    <property type="entry name" value="VESICLE TRANSPORT PROTEIN SEC20"/>
    <property type="match status" value="1"/>
</dbReference>
<dbReference type="KEGG" id="clu:CLUG_04735"/>
<comment type="subcellular location">
    <subcellularLocation>
        <location evidence="1">Endoplasmic reticulum membrane</location>
        <topology evidence="1">Single-pass type IV membrane protein</topology>
    </subcellularLocation>
</comment>
<dbReference type="GeneID" id="8496151"/>
<sequence length="646" mass="72352">MAAASIERYFSEIDEIQDSVFDRIHQLCSLDSETLKDGESYEDRRSALSRSANSLMSKIPDLCLVIDIELKQLNEEEAAESLLHDKLALYIENWRRLKSKLKQSLLEAHALEMDMIHKQRIAEYVKVEEKEGTKEDLFAGRSQGKAEASEKSVQDQILTHNKNITSSLQSTKQLMSMSVMQTELNIDTIVQQSKDLGNLNDKLMDLEGVLTKSKEIVRFIERQDKRDKKRIYMSILFLLCCSAWVIWRRILKTPVRILLWTLFKFFGLFNWASNHLQSEKVNINGREVMEPLETSSSTSLSHTNVASSLSHTNVASSFTEVSSLANAYTNTQDEQPEDSITSIAIETETNTASSAENGKAPSEQGDQFHHIEEEVEKKEWVVEPDHSSDHDSSMSTSDNAQAADPEESSVLETDEELKTTEVGPSSSQNSFEDILIDDKTHGNGAIEYENNKDEKYENETGDVNTKETIDAGADDGAIEITISDENFTMANGDNDIHEADDATQNYPSELRFDVLSAVETVSEQQASSQYGDSIDAGEQETEKDTDERYHEQEFIGRTEASTGDESEILSEGPKSSYETTISVPSELASPINDADLSTLEDIPVATSDIVDASRDQQEVYSEIDPSEDLPTKPSDEAEEKHILDEL</sequence>
<proteinExistence type="inferred from homology"/>
<feature type="transmembrane region" description="Helical" evidence="11">
    <location>
        <begin position="231"/>
        <end position="247"/>
    </location>
</feature>
<reference evidence="13 14" key="1">
    <citation type="journal article" date="2009" name="Nature">
        <title>Evolution of pathogenicity and sexual reproduction in eight Candida genomes.</title>
        <authorList>
            <person name="Butler G."/>
            <person name="Rasmussen M.D."/>
            <person name="Lin M.F."/>
            <person name="Santos M.A."/>
            <person name="Sakthikumar S."/>
            <person name="Munro C.A."/>
            <person name="Rheinbay E."/>
            <person name="Grabherr M."/>
            <person name="Forche A."/>
            <person name="Reedy J.L."/>
            <person name="Agrafioti I."/>
            <person name="Arnaud M.B."/>
            <person name="Bates S."/>
            <person name="Brown A.J."/>
            <person name="Brunke S."/>
            <person name="Costanzo M.C."/>
            <person name="Fitzpatrick D.A."/>
            <person name="de Groot P.W."/>
            <person name="Harris D."/>
            <person name="Hoyer L.L."/>
            <person name="Hube B."/>
            <person name="Klis F.M."/>
            <person name="Kodira C."/>
            <person name="Lennard N."/>
            <person name="Logue M.E."/>
            <person name="Martin R."/>
            <person name="Neiman A.M."/>
            <person name="Nikolaou E."/>
            <person name="Quail M.A."/>
            <person name="Quinn J."/>
            <person name="Santos M.C."/>
            <person name="Schmitzberger F.F."/>
            <person name="Sherlock G."/>
            <person name="Shah P."/>
            <person name="Silverstein K.A."/>
            <person name="Skrzypek M.S."/>
            <person name="Soll D."/>
            <person name="Staggs R."/>
            <person name="Stansfield I."/>
            <person name="Stumpf M.P."/>
            <person name="Sudbery P.E."/>
            <person name="Srikantha T."/>
            <person name="Zeng Q."/>
            <person name="Berman J."/>
            <person name="Berriman M."/>
            <person name="Heitman J."/>
            <person name="Gow N.A."/>
            <person name="Lorenz M.C."/>
            <person name="Birren B.W."/>
            <person name="Kellis M."/>
            <person name="Cuomo C.A."/>
        </authorList>
    </citation>
    <scope>NUCLEOTIDE SEQUENCE [LARGE SCALE GENOMIC DNA]</scope>
    <source>
        <strain evidence="13 14">ATCC 42720</strain>
    </source>
</reference>
<dbReference type="GO" id="GO:0031201">
    <property type="term" value="C:SNARE complex"/>
    <property type="evidence" value="ECO:0007669"/>
    <property type="project" value="TreeGrafter"/>
</dbReference>
<evidence type="ECO:0000256" key="3">
    <source>
        <dbReference type="ARBA" id="ARBA00022692"/>
    </source>
</evidence>
<dbReference type="EMBL" id="CH408080">
    <property type="protein sequence ID" value="EEQ40607.1"/>
    <property type="molecule type" value="Genomic_DNA"/>
</dbReference>
<evidence type="ECO:0000256" key="10">
    <source>
        <dbReference type="SAM" id="MobiDB-lite"/>
    </source>
</evidence>
<dbReference type="InParanoid" id="C4Y958"/>
<protein>
    <recommendedName>
        <fullName evidence="12">Sec20 C-terminal domain-containing protein</fullName>
    </recommendedName>
</protein>
<dbReference type="Pfam" id="PF03908">
    <property type="entry name" value="Sec20"/>
    <property type="match status" value="1"/>
</dbReference>
<feature type="compositionally biased region" description="Basic and acidic residues" evidence="10">
    <location>
        <begin position="629"/>
        <end position="646"/>
    </location>
</feature>
<feature type="compositionally biased region" description="Basic and acidic residues" evidence="10">
    <location>
        <begin position="540"/>
        <end position="556"/>
    </location>
</feature>
<dbReference type="GO" id="GO:0006890">
    <property type="term" value="P:retrograde vesicle-mediated transport, Golgi to endoplasmic reticulum"/>
    <property type="evidence" value="ECO:0007669"/>
    <property type="project" value="InterPro"/>
</dbReference>
<keyword evidence="3 11" id="KW-0812">Transmembrane</keyword>
<dbReference type="AlphaFoldDB" id="C4Y958"/>
<dbReference type="GO" id="GO:0005789">
    <property type="term" value="C:endoplasmic reticulum membrane"/>
    <property type="evidence" value="ECO:0007669"/>
    <property type="project" value="UniProtKB-SubCell"/>
</dbReference>
<feature type="compositionally biased region" description="Polar residues" evidence="10">
    <location>
        <begin position="520"/>
        <end position="531"/>
    </location>
</feature>
<feature type="domain" description="Sec20 C-terminal" evidence="12">
    <location>
        <begin position="160"/>
        <end position="250"/>
    </location>
</feature>
<evidence type="ECO:0000256" key="5">
    <source>
        <dbReference type="ARBA" id="ARBA00022892"/>
    </source>
</evidence>
<dbReference type="GO" id="GO:0005484">
    <property type="term" value="F:SNAP receptor activity"/>
    <property type="evidence" value="ECO:0007669"/>
    <property type="project" value="InterPro"/>
</dbReference>
<keyword evidence="4" id="KW-0256">Endoplasmic reticulum</keyword>
<feature type="region of interest" description="Disordered" evidence="10">
    <location>
        <begin position="520"/>
        <end position="589"/>
    </location>
</feature>
<feature type="region of interest" description="Disordered" evidence="10">
    <location>
        <begin position="612"/>
        <end position="646"/>
    </location>
</feature>
<evidence type="ECO:0000256" key="8">
    <source>
        <dbReference type="ARBA" id="ARBA00023136"/>
    </source>
</evidence>
<keyword evidence="2" id="KW-0813">Transport</keyword>
<feature type="region of interest" description="Disordered" evidence="10">
    <location>
        <begin position="380"/>
        <end position="476"/>
    </location>
</feature>
<evidence type="ECO:0000256" key="2">
    <source>
        <dbReference type="ARBA" id="ARBA00022448"/>
    </source>
</evidence>
<organism evidence="13 14">
    <name type="scientific">Clavispora lusitaniae (strain ATCC 42720)</name>
    <name type="common">Yeast</name>
    <name type="synonym">Candida lusitaniae</name>
    <dbReference type="NCBI Taxonomy" id="306902"/>
    <lineage>
        <taxon>Eukaryota</taxon>
        <taxon>Fungi</taxon>
        <taxon>Dikarya</taxon>
        <taxon>Ascomycota</taxon>
        <taxon>Saccharomycotina</taxon>
        <taxon>Pichiomycetes</taxon>
        <taxon>Metschnikowiaceae</taxon>
        <taxon>Clavispora</taxon>
    </lineage>
</organism>
<comment type="similarity">
    <text evidence="9">Belongs to the SEC20 family.</text>
</comment>
<keyword evidence="8 11" id="KW-0472">Membrane</keyword>
<accession>C4Y958</accession>
<evidence type="ECO:0000256" key="11">
    <source>
        <dbReference type="SAM" id="Phobius"/>
    </source>
</evidence>
<dbReference type="PANTHER" id="PTHR12825">
    <property type="entry name" value="BNIP1-RELATED"/>
    <property type="match status" value="1"/>
</dbReference>
<evidence type="ECO:0000313" key="14">
    <source>
        <dbReference type="Proteomes" id="UP000007703"/>
    </source>
</evidence>
<dbReference type="VEuPathDB" id="FungiDB:CLUG_04735"/>
<dbReference type="HOGENOM" id="CLU_423886_0_0_1"/>
<feature type="compositionally biased region" description="Basic and acidic residues" evidence="10">
    <location>
        <begin position="449"/>
        <end position="469"/>
    </location>
</feature>
<feature type="compositionally biased region" description="Acidic residues" evidence="10">
    <location>
        <begin position="404"/>
        <end position="415"/>
    </location>
</feature>
<dbReference type="Proteomes" id="UP000007703">
    <property type="component" value="Unassembled WGS sequence"/>
</dbReference>
<keyword evidence="6 11" id="KW-1133">Transmembrane helix</keyword>
<dbReference type="InterPro" id="IPR005606">
    <property type="entry name" value="Sec20"/>
</dbReference>
<feature type="compositionally biased region" description="Basic and acidic residues" evidence="10">
    <location>
        <begin position="380"/>
        <end position="392"/>
    </location>
</feature>
<evidence type="ECO:0000256" key="4">
    <source>
        <dbReference type="ARBA" id="ARBA00022824"/>
    </source>
</evidence>
<dbReference type="OrthoDB" id="46868at2759"/>
<dbReference type="STRING" id="306902.C4Y958"/>
<keyword evidence="7" id="KW-0175">Coiled coil</keyword>
<dbReference type="RefSeq" id="XP_002615853.1">
    <property type="nucleotide sequence ID" value="XM_002615807.1"/>
</dbReference>
<keyword evidence="5" id="KW-0931">ER-Golgi transport</keyword>
<gene>
    <name evidence="13" type="ORF">CLUG_04735</name>
</gene>
<evidence type="ECO:0000256" key="7">
    <source>
        <dbReference type="ARBA" id="ARBA00023054"/>
    </source>
</evidence>